<keyword evidence="1" id="KW-0732">Signal</keyword>
<feature type="signal peptide" evidence="1">
    <location>
        <begin position="1"/>
        <end position="26"/>
    </location>
</feature>
<feature type="chain" id="PRO_5001860693" evidence="1">
    <location>
        <begin position="27"/>
        <end position="152"/>
    </location>
</feature>
<proteinExistence type="predicted"/>
<dbReference type="RefSeq" id="WP_009339982.1">
    <property type="nucleotide sequence ID" value="NZ_CCAZ020000002.1"/>
</dbReference>
<evidence type="ECO:0000313" key="3">
    <source>
        <dbReference type="Proteomes" id="UP000035762"/>
    </source>
</evidence>
<protein>
    <submittedName>
        <fullName evidence="2">Uncharacterized protein</fullName>
    </submittedName>
</protein>
<dbReference type="AlphaFoldDB" id="A0A090MPE5"/>
<dbReference type="EMBL" id="CCAZ020000002">
    <property type="protein sequence ID" value="CEG09250.1"/>
    <property type="molecule type" value="Genomic_DNA"/>
</dbReference>
<name>A0A090MPE5_AFIFE</name>
<evidence type="ECO:0000313" key="2">
    <source>
        <dbReference type="EMBL" id="CEG09250.1"/>
    </source>
</evidence>
<evidence type="ECO:0000256" key="1">
    <source>
        <dbReference type="SAM" id="SignalP"/>
    </source>
</evidence>
<dbReference type="OrthoDB" id="7596417at2"/>
<gene>
    <name evidence="2" type="ORF">BN961_02674</name>
</gene>
<dbReference type="Proteomes" id="UP000035762">
    <property type="component" value="Unassembled WGS sequence"/>
</dbReference>
<organism evidence="2 3">
    <name type="scientific">Afipia felis</name>
    <name type="common">Cat scratch disease bacillus</name>
    <dbReference type="NCBI Taxonomy" id="1035"/>
    <lineage>
        <taxon>Bacteria</taxon>
        <taxon>Pseudomonadati</taxon>
        <taxon>Pseudomonadota</taxon>
        <taxon>Alphaproteobacteria</taxon>
        <taxon>Hyphomicrobiales</taxon>
        <taxon>Nitrobacteraceae</taxon>
        <taxon>Afipia</taxon>
    </lineage>
</organism>
<reference evidence="2 3" key="1">
    <citation type="journal article" date="2014" name="Genome Announc.">
        <title>Genome Sequence of Afipia felis Strain 76713, Isolated in Hospital Water Using an Amoeba Co-Culture Procedure.</title>
        <authorList>
            <person name="Benamar S."/>
            <person name="La Scola B."/>
            <person name="Croce O."/>
        </authorList>
    </citation>
    <scope>NUCLEOTIDE SEQUENCE [LARGE SCALE GENOMIC DNA]</scope>
    <source>
        <strain evidence="2 3">76713</strain>
    </source>
</reference>
<accession>A0A090MPE5</accession>
<sequence length="152" mass="16696">MNFTTTRRLSFGIGLISLLSGSPLLADEELSLSFLDKNDFYLSSAGFKVQLANGPKGEKALHALPPHRFVIHTVNGVARYLFADPKRCVCIFVGNKDNYLSYRSILSQPLGAAPNNVEADYKTNALTMLNAPLGGNDIYDPDSLSAFLQDYY</sequence>
<keyword evidence="3" id="KW-1185">Reference proteome</keyword>
<comment type="caution">
    <text evidence="2">The sequence shown here is derived from an EMBL/GenBank/DDBJ whole genome shotgun (WGS) entry which is preliminary data.</text>
</comment>